<keyword evidence="9" id="KW-0133">Cell shape</keyword>
<sequence>MSLRTFVGRKSMVFLCASTLLFASAAPALAAEKKPAVQVELAKQASSAVLMDAATGTVLFEKNSHEKLPPASVTKVMTMLLIMEAVDSGKVKWDDKINTSEYAASMGGSQIFLQPGEQMTLEEMLKGIAIASGNDAAVAVAEHIAGSEEGFVQLMNDRAKELGCTETNFSNVNGLPTENHYTSAHDLALMSRELVKHERVTQYTGAYQDYLRKDSEKPFWLVNTNKLVRFYSGMDGIKTGFTGEAKYCLSASAKRDGFRVIAVVMGEPTSPVRNSEVSQLMDYAFANYKSEVLFQKGQEVQQVEIDKGDTPKLALLAGDTVGILMKKGTKKEEYQSEIIVNEIQAPVKKGQVVGSIVIKQGGNEIAKTDLVAAADCGEAGMWTLFKRTVKSWFTFGG</sequence>
<evidence type="ECO:0000256" key="9">
    <source>
        <dbReference type="ARBA" id="ARBA00022960"/>
    </source>
</evidence>
<dbReference type="Gene3D" id="3.40.710.10">
    <property type="entry name" value="DD-peptidase/beta-lactamase superfamily"/>
    <property type="match status" value="1"/>
</dbReference>
<dbReference type="RefSeq" id="WP_245884441.1">
    <property type="nucleotide sequence ID" value="NZ_QGGL01000005.1"/>
</dbReference>
<dbReference type="UniPathway" id="UPA00219"/>
<dbReference type="InterPro" id="IPR018044">
    <property type="entry name" value="Peptidase_S11"/>
</dbReference>
<comment type="pathway">
    <text evidence="2">Cell wall biogenesis; peptidoglycan biosynthesis.</text>
</comment>
<evidence type="ECO:0000256" key="3">
    <source>
        <dbReference type="ARBA" id="ARBA00007164"/>
    </source>
</evidence>
<evidence type="ECO:0000256" key="6">
    <source>
        <dbReference type="ARBA" id="ARBA00022670"/>
    </source>
</evidence>
<feature type="domain" description="Peptidase S11 D-Ala-D-Ala carboxypeptidase A C-terminal" evidence="17">
    <location>
        <begin position="288"/>
        <end position="378"/>
    </location>
</feature>
<evidence type="ECO:0000256" key="1">
    <source>
        <dbReference type="ARBA" id="ARBA00003217"/>
    </source>
</evidence>
<evidence type="ECO:0000256" key="12">
    <source>
        <dbReference type="ARBA" id="ARBA00034000"/>
    </source>
</evidence>
<dbReference type="InterPro" id="IPR037167">
    <property type="entry name" value="Peptidase_S11_C_sf"/>
</dbReference>
<comment type="similarity">
    <text evidence="3 15">Belongs to the peptidase S11 family.</text>
</comment>
<name>A0A316DC73_9BACL</name>
<dbReference type="InterPro" id="IPR001967">
    <property type="entry name" value="Peptidase_S11_N"/>
</dbReference>
<dbReference type="PANTHER" id="PTHR21581">
    <property type="entry name" value="D-ALANYL-D-ALANINE CARBOXYPEPTIDASE"/>
    <property type="match status" value="1"/>
</dbReference>
<dbReference type="Pfam" id="PF00768">
    <property type="entry name" value="Peptidase_S11"/>
    <property type="match status" value="1"/>
</dbReference>
<proteinExistence type="inferred from homology"/>
<evidence type="ECO:0000256" key="8">
    <source>
        <dbReference type="ARBA" id="ARBA00022801"/>
    </source>
</evidence>
<evidence type="ECO:0000256" key="14">
    <source>
        <dbReference type="PIRSR" id="PIRSR618044-2"/>
    </source>
</evidence>
<dbReference type="PANTHER" id="PTHR21581:SF6">
    <property type="entry name" value="TRAFFICKING PROTEIN PARTICLE COMPLEX SUBUNIT 12"/>
    <property type="match status" value="1"/>
</dbReference>
<evidence type="ECO:0000256" key="7">
    <source>
        <dbReference type="ARBA" id="ARBA00022729"/>
    </source>
</evidence>
<keyword evidence="8" id="KW-0378">Hydrolase</keyword>
<dbReference type="InterPro" id="IPR015956">
    <property type="entry name" value="Peniciliin-bd_prot_C_sf"/>
</dbReference>
<feature type="active site" description="Acyl-ester intermediate" evidence="13">
    <location>
        <position position="72"/>
    </location>
</feature>
<dbReference type="GO" id="GO:0071555">
    <property type="term" value="P:cell wall organization"/>
    <property type="evidence" value="ECO:0007669"/>
    <property type="project" value="UniProtKB-KW"/>
</dbReference>
<dbReference type="SMART" id="SM00936">
    <property type="entry name" value="PBP5_C"/>
    <property type="match status" value="1"/>
</dbReference>
<feature type="binding site" evidence="14">
    <location>
        <position position="238"/>
    </location>
    <ligand>
        <name>substrate</name>
    </ligand>
</feature>
<dbReference type="PRINTS" id="PR00725">
    <property type="entry name" value="DADACBPTASE1"/>
</dbReference>
<keyword evidence="7 16" id="KW-0732">Signal</keyword>
<evidence type="ECO:0000313" key="18">
    <source>
        <dbReference type="EMBL" id="PWK14506.1"/>
    </source>
</evidence>
<dbReference type="SUPFAM" id="SSF69189">
    <property type="entry name" value="Penicillin-binding protein associated domain"/>
    <property type="match status" value="1"/>
</dbReference>
<evidence type="ECO:0000313" key="19">
    <source>
        <dbReference type="Proteomes" id="UP000245634"/>
    </source>
</evidence>
<dbReference type="GO" id="GO:0009002">
    <property type="term" value="F:serine-type D-Ala-D-Ala carboxypeptidase activity"/>
    <property type="evidence" value="ECO:0007669"/>
    <property type="project" value="UniProtKB-EC"/>
</dbReference>
<dbReference type="Pfam" id="PF07943">
    <property type="entry name" value="PBP5_C"/>
    <property type="match status" value="1"/>
</dbReference>
<organism evidence="18 19">
    <name type="scientific">Tumebacillus permanentifrigoris</name>
    <dbReference type="NCBI Taxonomy" id="378543"/>
    <lineage>
        <taxon>Bacteria</taxon>
        <taxon>Bacillati</taxon>
        <taxon>Bacillota</taxon>
        <taxon>Bacilli</taxon>
        <taxon>Bacillales</taxon>
        <taxon>Alicyclobacillaceae</taxon>
        <taxon>Tumebacillus</taxon>
    </lineage>
</organism>
<evidence type="ECO:0000256" key="2">
    <source>
        <dbReference type="ARBA" id="ARBA00004752"/>
    </source>
</evidence>
<keyword evidence="10" id="KW-0573">Peptidoglycan synthesis</keyword>
<keyword evidence="6" id="KW-0645">Protease</keyword>
<feature type="signal peptide" evidence="16">
    <location>
        <begin position="1"/>
        <end position="30"/>
    </location>
</feature>
<dbReference type="InterPro" id="IPR012338">
    <property type="entry name" value="Beta-lactam/transpept-like"/>
</dbReference>
<feature type="active site" description="Proton acceptor" evidence="13">
    <location>
        <position position="75"/>
    </location>
</feature>
<evidence type="ECO:0000256" key="11">
    <source>
        <dbReference type="ARBA" id="ARBA00023316"/>
    </source>
</evidence>
<evidence type="ECO:0000259" key="17">
    <source>
        <dbReference type="SMART" id="SM00936"/>
    </source>
</evidence>
<dbReference type="AlphaFoldDB" id="A0A316DC73"/>
<dbReference type="GO" id="GO:0008360">
    <property type="term" value="P:regulation of cell shape"/>
    <property type="evidence" value="ECO:0007669"/>
    <property type="project" value="UniProtKB-KW"/>
</dbReference>
<comment type="function">
    <text evidence="1">Removes C-terminal D-alanyl residues from sugar-peptide cell wall precursors.</text>
</comment>
<evidence type="ECO:0000256" key="4">
    <source>
        <dbReference type="ARBA" id="ARBA00012448"/>
    </source>
</evidence>
<dbReference type="SUPFAM" id="SSF56601">
    <property type="entry name" value="beta-lactamase/transpeptidase-like"/>
    <property type="match status" value="1"/>
</dbReference>
<dbReference type="Proteomes" id="UP000245634">
    <property type="component" value="Unassembled WGS sequence"/>
</dbReference>
<evidence type="ECO:0000256" key="15">
    <source>
        <dbReference type="RuleBase" id="RU004016"/>
    </source>
</evidence>
<evidence type="ECO:0000256" key="10">
    <source>
        <dbReference type="ARBA" id="ARBA00022984"/>
    </source>
</evidence>
<protein>
    <recommendedName>
        <fullName evidence="4">serine-type D-Ala-D-Ala carboxypeptidase</fullName>
        <ecNumber evidence="4">3.4.16.4</ecNumber>
    </recommendedName>
</protein>
<keyword evidence="19" id="KW-1185">Reference proteome</keyword>
<feature type="active site" evidence="13">
    <location>
        <position position="132"/>
    </location>
</feature>
<dbReference type="GO" id="GO:0009252">
    <property type="term" value="P:peptidoglycan biosynthetic process"/>
    <property type="evidence" value="ECO:0007669"/>
    <property type="project" value="UniProtKB-UniPathway"/>
</dbReference>
<accession>A0A316DC73</accession>
<evidence type="ECO:0000256" key="16">
    <source>
        <dbReference type="SAM" id="SignalP"/>
    </source>
</evidence>
<evidence type="ECO:0000256" key="13">
    <source>
        <dbReference type="PIRSR" id="PIRSR618044-1"/>
    </source>
</evidence>
<keyword evidence="11" id="KW-0961">Cell wall biogenesis/degradation</keyword>
<dbReference type="EC" id="3.4.16.4" evidence="4"/>
<gene>
    <name evidence="18" type="ORF">C7459_105273</name>
</gene>
<comment type="catalytic activity">
    <reaction evidence="12">
        <text>Preferential cleavage: (Ac)2-L-Lys-D-Ala-|-D-Ala. Also transpeptidation of peptidyl-alanyl moieties that are N-acyl substituents of D-alanine.</text>
        <dbReference type="EC" id="3.4.16.4"/>
    </reaction>
</comment>
<keyword evidence="5 18" id="KW-0121">Carboxypeptidase</keyword>
<dbReference type="InterPro" id="IPR012907">
    <property type="entry name" value="Peptidase_S11_C"/>
</dbReference>
<comment type="caution">
    <text evidence="18">The sequence shown here is derived from an EMBL/GenBank/DDBJ whole genome shotgun (WGS) entry which is preliminary data.</text>
</comment>
<feature type="chain" id="PRO_5016328879" description="serine-type D-Ala-D-Ala carboxypeptidase" evidence="16">
    <location>
        <begin position="31"/>
        <end position="397"/>
    </location>
</feature>
<evidence type="ECO:0000256" key="5">
    <source>
        <dbReference type="ARBA" id="ARBA00022645"/>
    </source>
</evidence>
<dbReference type="GO" id="GO:0006508">
    <property type="term" value="P:proteolysis"/>
    <property type="evidence" value="ECO:0007669"/>
    <property type="project" value="UniProtKB-KW"/>
</dbReference>
<dbReference type="EMBL" id="QGGL01000005">
    <property type="protein sequence ID" value="PWK14506.1"/>
    <property type="molecule type" value="Genomic_DNA"/>
</dbReference>
<dbReference type="Gene3D" id="2.60.410.10">
    <property type="entry name" value="D-Ala-D-Ala carboxypeptidase, C-terminal domain"/>
    <property type="match status" value="1"/>
</dbReference>
<reference evidence="18 19" key="1">
    <citation type="submission" date="2018-05" db="EMBL/GenBank/DDBJ databases">
        <title>Genomic Encyclopedia of Type Strains, Phase IV (KMG-IV): sequencing the most valuable type-strain genomes for metagenomic binning, comparative biology and taxonomic classification.</title>
        <authorList>
            <person name="Goeker M."/>
        </authorList>
    </citation>
    <scope>NUCLEOTIDE SEQUENCE [LARGE SCALE GENOMIC DNA]</scope>
    <source>
        <strain evidence="18 19">DSM 18773</strain>
    </source>
</reference>